<proteinExistence type="predicted"/>
<reference evidence="1 2" key="1">
    <citation type="submission" date="2024-10" db="EMBL/GenBank/DDBJ databases">
        <title>The Natural Products Discovery Center: Release of the First 8490 Sequenced Strains for Exploring Actinobacteria Biosynthetic Diversity.</title>
        <authorList>
            <person name="Kalkreuter E."/>
            <person name="Kautsar S.A."/>
            <person name="Yang D."/>
            <person name="Bader C.D."/>
            <person name="Teijaro C.N."/>
            <person name="Fluegel L."/>
            <person name="Davis C.M."/>
            <person name="Simpson J.R."/>
            <person name="Lauterbach L."/>
            <person name="Steele A.D."/>
            <person name="Gui C."/>
            <person name="Meng S."/>
            <person name="Li G."/>
            <person name="Viehrig K."/>
            <person name="Ye F."/>
            <person name="Su P."/>
            <person name="Kiefer A.F."/>
            <person name="Nichols A."/>
            <person name="Cepeda A.J."/>
            <person name="Yan W."/>
            <person name="Fan B."/>
            <person name="Jiang Y."/>
            <person name="Adhikari A."/>
            <person name="Zheng C.-J."/>
            <person name="Schuster L."/>
            <person name="Cowan T.M."/>
            <person name="Smanski M.J."/>
            <person name="Chevrette M.G."/>
            <person name="De Carvalho L.P.S."/>
            <person name="Shen B."/>
        </authorList>
    </citation>
    <scope>NUCLEOTIDE SEQUENCE [LARGE SCALE GENOMIC DNA]</scope>
    <source>
        <strain evidence="1 2">NPDC087220</strain>
    </source>
</reference>
<dbReference type="RefSeq" id="WP_402378653.1">
    <property type="nucleotide sequence ID" value="NZ_JBIUYY010000003.1"/>
</dbReference>
<evidence type="ECO:0000313" key="2">
    <source>
        <dbReference type="Proteomes" id="UP001617351"/>
    </source>
</evidence>
<keyword evidence="2" id="KW-1185">Reference proteome</keyword>
<evidence type="ECO:0008006" key="3">
    <source>
        <dbReference type="Google" id="ProtNLM"/>
    </source>
</evidence>
<name>A0ABW8ECT0_STRT5</name>
<evidence type="ECO:0000313" key="1">
    <source>
        <dbReference type="EMBL" id="MFJ2821040.1"/>
    </source>
</evidence>
<comment type="caution">
    <text evidence="1">The sequence shown here is derived from an EMBL/GenBank/DDBJ whole genome shotgun (WGS) entry which is preliminary data.</text>
</comment>
<gene>
    <name evidence="1" type="ORF">ACIO7M_08015</name>
</gene>
<sequence length="719" mass="77732">MSAAAEFGRAEGAEAFLRNMIWRHPGQRQPVVALLGPRMSGKSSLLRAVSQGCGSTVVHAHLDFHENPVDPVSAAALTAFQMMRGWDTLRRGPVFHRFALGLLALNEELDPDRARATDQIRGLIQQYTRNTRRGRFASRLEEAVDATMDVVATGVLSPLVSGPRETASAARERARPVIGSLLQGPARWGLRDALRWHVGIPEAEAAGSVDALIRLSSASRSAVVAPLMAAFLADAKDQAERHPALRSACSCEIPGPERARGRHDHAWVLLVDGAQTPAGRRFLSALVAARLRNAQSEPGAAAAADPVVVLAACDQWQPEWTTRWCEPWRTTPLPDTPQRRIPLLSRATRTVWTRQDGAGAAPDAASAAHYWYPVWLDPMPEERAGAVADGGALLAAPVPAPVVHALTGGHWGAVLAVQEQRAGTSPDADAAERERPLPAAVDADGRPLWSRALEGCLPEGLAVPAGPWTAPPPAVLAAAYLADMRTADDPRVPPEIADLPRSLELLRRNLWVSTFFHRPSLIREVGWGEADRPAVLHPWLSRCALTALSAAGPGPAEPAADAAFDPWREVFTRQSHALAPLAAAHGGPAPAREEQQLFYDLCLGDFAPVAEALANRFDRDHRAWVRLLDYLASAPCRLVQERSAQEAYAVLLAGIERSGRDVVAVATAKLLALLWLYNDPLTERSRRWDAQIEEGFERLAHNSRLLDVSALQQAGALFA</sequence>
<organism evidence="1 2">
    <name type="scientific">Streptomyces toxytricini</name>
    <name type="common">Actinomyces toxytricini</name>
    <dbReference type="NCBI Taxonomy" id="67369"/>
    <lineage>
        <taxon>Bacteria</taxon>
        <taxon>Bacillati</taxon>
        <taxon>Actinomycetota</taxon>
        <taxon>Actinomycetes</taxon>
        <taxon>Kitasatosporales</taxon>
        <taxon>Streptomycetaceae</taxon>
        <taxon>Streptomyces</taxon>
    </lineage>
</organism>
<protein>
    <recommendedName>
        <fullName evidence="3">ATP-binding protein</fullName>
    </recommendedName>
</protein>
<dbReference type="Proteomes" id="UP001617351">
    <property type="component" value="Unassembled WGS sequence"/>
</dbReference>
<dbReference type="EMBL" id="JBIUYY010000003">
    <property type="protein sequence ID" value="MFJ2821040.1"/>
    <property type="molecule type" value="Genomic_DNA"/>
</dbReference>
<accession>A0ABW8ECT0</accession>